<reference evidence="4 5" key="1">
    <citation type="submission" date="2018-10" db="EMBL/GenBank/DDBJ databases">
        <title>Sequencing the genomes of 1000 actinobacteria strains.</title>
        <authorList>
            <person name="Klenk H.-P."/>
        </authorList>
    </citation>
    <scope>NUCLEOTIDE SEQUENCE [LARGE SCALE GENOMIC DNA]</scope>
    <source>
        <strain evidence="4 5">DSM 43800</strain>
    </source>
</reference>
<proteinExistence type="inferred from homology"/>
<evidence type="ECO:0000256" key="1">
    <source>
        <dbReference type="ARBA" id="ARBA00010839"/>
    </source>
</evidence>
<evidence type="ECO:0000256" key="2">
    <source>
        <dbReference type="HAMAP-Rule" id="MF_00612"/>
    </source>
</evidence>
<dbReference type="AlphaFoldDB" id="A0A495W4J9"/>
<dbReference type="InterPro" id="IPR048469">
    <property type="entry name" value="YchJ-like_M"/>
</dbReference>
<dbReference type="RefSeq" id="WP_121007601.1">
    <property type="nucleotide sequence ID" value="NZ_RBXO01000001.1"/>
</dbReference>
<feature type="domain" description="YchJ-like middle NTF2-like" evidence="3">
    <location>
        <begin position="28"/>
        <end position="121"/>
    </location>
</feature>
<dbReference type="Proteomes" id="UP000282084">
    <property type="component" value="Unassembled WGS sequence"/>
</dbReference>
<dbReference type="EMBL" id="RBXO01000001">
    <property type="protein sequence ID" value="RKT55967.1"/>
    <property type="molecule type" value="Genomic_DNA"/>
</dbReference>
<dbReference type="InterPro" id="IPR004027">
    <property type="entry name" value="SEC_C_motif"/>
</dbReference>
<dbReference type="Gene3D" id="3.10.450.50">
    <property type="match status" value="1"/>
</dbReference>
<dbReference type="Pfam" id="PF02810">
    <property type="entry name" value="SEC-C"/>
    <property type="match status" value="1"/>
</dbReference>
<dbReference type="PANTHER" id="PTHR33747:SF1">
    <property type="entry name" value="ADENYLATE CYCLASE-ASSOCIATED CAP C-TERMINAL DOMAIN-CONTAINING PROTEIN"/>
    <property type="match status" value="1"/>
</dbReference>
<evidence type="ECO:0000313" key="4">
    <source>
        <dbReference type="EMBL" id="RKT55967.1"/>
    </source>
</evidence>
<keyword evidence="5" id="KW-1185">Reference proteome</keyword>
<dbReference type="SUPFAM" id="SSF54427">
    <property type="entry name" value="NTF2-like"/>
    <property type="match status" value="1"/>
</dbReference>
<evidence type="ECO:0000313" key="5">
    <source>
        <dbReference type="Proteomes" id="UP000282084"/>
    </source>
</evidence>
<comment type="caution">
    <text evidence="4">The sequence shown here is derived from an EMBL/GenBank/DDBJ whole genome shotgun (WGS) entry which is preliminary data.</text>
</comment>
<sequence>MTACPCGSGEPYETCCGVFHSGARVAPTAEAVMRSRYAAYALSDEAYLLTTWHPATRPRRVDFDPDHRWVRLEVLDRTGGGLLQTTGTVEFRAHYRWRGRRDVLHENSLFQREDGRWLYVEPVESVAPGRPPTRA</sequence>
<dbReference type="OrthoDB" id="21421at2"/>
<accession>A0A495W4J9</accession>
<comment type="similarity">
    <text evidence="1 2">Belongs to the UPF0225 family.</text>
</comment>
<gene>
    <name evidence="4" type="ORF">C8E97_4655</name>
</gene>
<dbReference type="PANTHER" id="PTHR33747">
    <property type="entry name" value="UPF0225 PROTEIN SCO1677"/>
    <property type="match status" value="1"/>
</dbReference>
<protein>
    <recommendedName>
        <fullName evidence="2">UPF0225 protein C8E97_4655</fullName>
    </recommendedName>
</protein>
<organism evidence="4 5">
    <name type="scientific">Saccharothrix australiensis</name>
    <dbReference type="NCBI Taxonomy" id="2072"/>
    <lineage>
        <taxon>Bacteria</taxon>
        <taxon>Bacillati</taxon>
        <taxon>Actinomycetota</taxon>
        <taxon>Actinomycetes</taxon>
        <taxon>Pseudonocardiales</taxon>
        <taxon>Pseudonocardiaceae</taxon>
        <taxon>Saccharothrix</taxon>
    </lineage>
</organism>
<name>A0A495W4J9_9PSEU</name>
<dbReference type="HAMAP" id="MF_00612">
    <property type="entry name" value="UPF0225"/>
    <property type="match status" value="1"/>
</dbReference>
<evidence type="ECO:0000259" key="3">
    <source>
        <dbReference type="Pfam" id="PF17775"/>
    </source>
</evidence>
<dbReference type="InterPro" id="IPR032710">
    <property type="entry name" value="NTF2-like_dom_sf"/>
</dbReference>
<dbReference type="InterPro" id="IPR023006">
    <property type="entry name" value="YchJ-like"/>
</dbReference>
<dbReference type="Pfam" id="PF17775">
    <property type="entry name" value="YchJ_M-like"/>
    <property type="match status" value="1"/>
</dbReference>